<dbReference type="PROSITE" id="PS51257">
    <property type="entry name" value="PROKAR_LIPOPROTEIN"/>
    <property type="match status" value="1"/>
</dbReference>
<comment type="caution">
    <text evidence="4">The sequence shown here is derived from an EMBL/GenBank/DDBJ whole genome shotgun (WGS) entry which is preliminary data.</text>
</comment>
<dbReference type="PATRIC" id="fig|1115809.3.peg.1011"/>
<keyword evidence="5" id="KW-1185">Reference proteome</keyword>
<dbReference type="AlphaFoldDB" id="U2P651"/>
<evidence type="ECO:0000313" key="4">
    <source>
        <dbReference type="EMBL" id="ERK39626.1"/>
    </source>
</evidence>
<sequence>MKTIKYFSAILMALSVWGMSSCKDFDYHDIDAKGTPVVKATAPGKAEMGDSIDIVVNCADAEGYDLSTLTAELCYGDEAVTTVSVRTPTPGDYRLRLHVPFLRFVPNGTAQVRLTLQNVTTRKTVENVDLQVERPHFADLQFVTADGDKVAMAEGDDYTYACLLDIADNAFKGYFQTADGKHRFGWADNDVAENGQGYLSLQSNKLGKVTVTFNTRDFTFAPQEELNIQPLEFRNAAGRDTYTGTLTKGMSYKFVGDDAVQRLDWLYDTDFFTRNPDGTYLFNAITGTYTIKAVFAQQGFRIYAGDGKNPTKLNADGTGAVWIIGGDMFGKPTYAAAHSWWTGVDDNVCMAPVTDKVYQATLTVGRQIDPGKNFDFKFFGQPGWGTEFKAGGDHALTTDNPWFAIDPGSGNVKLKDGVTLKKGQTFRFTVDLTQGCDKGVLKVEKSDDPTIEITQANATYTGRFVQGHFYQIAGDDALSAADWFYDSDFFIKNQDGSYIFKAVTGNYTVKAVWAQKGFRIHRMDEAGEKPAALDDDGTGAIWIIGDAVYGKPTTADAQGWWTDTDHALCMTPVKPKVHQVTLTVGKQLKAGKSVNFKFFGQAGWGTEFKGKDHDHLLTTDNPTFLIGNGTGGHDNGNIYLADGAELVEGDTYVFTIDCSKGMKPATLTVVKK</sequence>
<feature type="domain" description="DUF5016" evidence="1">
    <location>
        <begin position="13"/>
        <end position="121"/>
    </location>
</feature>
<dbReference type="InterPro" id="IPR033429">
    <property type="entry name" value="DUF5125"/>
</dbReference>
<feature type="domain" description="DUF5121" evidence="3">
    <location>
        <begin position="316"/>
        <end position="433"/>
    </location>
</feature>
<dbReference type="EMBL" id="AWEY01000013">
    <property type="protein sequence ID" value="ERK39626.1"/>
    <property type="molecule type" value="Genomic_DNA"/>
</dbReference>
<feature type="domain" description="DUF5121" evidence="3">
    <location>
        <begin position="536"/>
        <end position="658"/>
    </location>
</feature>
<reference evidence="4 5" key="1">
    <citation type="submission" date="2013-08" db="EMBL/GenBank/DDBJ databases">
        <authorList>
            <person name="Durkin A.S."/>
            <person name="Haft D.R."/>
            <person name="McCorrison J."/>
            <person name="Torralba M."/>
            <person name="Gillis M."/>
            <person name="Haft D.H."/>
            <person name="Methe B."/>
            <person name="Sutton G."/>
            <person name="Nelson K.E."/>
        </authorList>
    </citation>
    <scope>NUCLEOTIDE SEQUENCE [LARGE SCALE GENOMIC DNA]</scope>
    <source>
        <strain evidence="4 5">F0067</strain>
    </source>
</reference>
<gene>
    <name evidence="4" type="ORF">HMPREF9135_2500</name>
</gene>
<dbReference type="Proteomes" id="UP000016648">
    <property type="component" value="Unassembled WGS sequence"/>
</dbReference>
<evidence type="ECO:0000259" key="3">
    <source>
        <dbReference type="Pfam" id="PF17165"/>
    </source>
</evidence>
<dbReference type="RefSeq" id="WP_021589365.1">
    <property type="nucleotide sequence ID" value="NZ_AWEY01000013.1"/>
</dbReference>
<dbReference type="Pfam" id="PF16408">
    <property type="entry name" value="DUF5016"/>
    <property type="match status" value="1"/>
</dbReference>
<dbReference type="InterPro" id="IPR032184">
    <property type="entry name" value="DUF5016"/>
</dbReference>
<dbReference type="Pfam" id="PF17165">
    <property type="entry name" value="DUF5121"/>
    <property type="match status" value="2"/>
</dbReference>
<keyword evidence="4" id="KW-0449">Lipoprotein</keyword>
<dbReference type="Pfam" id="PF17163">
    <property type="entry name" value="DUF5125"/>
    <property type="match status" value="1"/>
</dbReference>
<evidence type="ECO:0000259" key="2">
    <source>
        <dbReference type="Pfam" id="PF17163"/>
    </source>
</evidence>
<accession>U2P651</accession>
<protein>
    <submittedName>
        <fullName evidence="4">Putative lipoprotein</fullName>
    </submittedName>
</protein>
<dbReference type="InterPro" id="IPR033430">
    <property type="entry name" value="DUF5121"/>
</dbReference>
<evidence type="ECO:0000259" key="1">
    <source>
        <dbReference type="Pfam" id="PF16408"/>
    </source>
</evidence>
<name>U2P651_9BACT</name>
<proteinExistence type="predicted"/>
<organism evidence="4 5">
    <name type="scientific">Segatella baroniae F0067</name>
    <dbReference type="NCBI Taxonomy" id="1115809"/>
    <lineage>
        <taxon>Bacteria</taxon>
        <taxon>Pseudomonadati</taxon>
        <taxon>Bacteroidota</taxon>
        <taxon>Bacteroidia</taxon>
        <taxon>Bacteroidales</taxon>
        <taxon>Prevotellaceae</taxon>
        <taxon>Segatella</taxon>
    </lineage>
</organism>
<feature type="domain" description="DUF5125" evidence="2">
    <location>
        <begin position="130"/>
        <end position="305"/>
    </location>
</feature>
<evidence type="ECO:0000313" key="5">
    <source>
        <dbReference type="Proteomes" id="UP000016648"/>
    </source>
</evidence>